<evidence type="ECO:0000256" key="4">
    <source>
        <dbReference type="SAM" id="Phobius"/>
    </source>
</evidence>
<dbReference type="eggNOG" id="COG2814">
    <property type="taxonomic scope" value="Bacteria"/>
</dbReference>
<dbReference type="PANTHER" id="PTHR11360">
    <property type="entry name" value="MONOCARBOXYLATE TRANSPORTER"/>
    <property type="match status" value="1"/>
</dbReference>
<feature type="transmembrane region" description="Helical" evidence="4">
    <location>
        <begin position="79"/>
        <end position="98"/>
    </location>
</feature>
<dbReference type="KEGG" id="apb:SAR116_1408"/>
<dbReference type="STRING" id="488538.SAR116_1408"/>
<dbReference type="EMBL" id="CP001751">
    <property type="protein sequence ID" value="ADE39651.1"/>
    <property type="molecule type" value="Genomic_DNA"/>
</dbReference>
<organism evidence="6 7">
    <name type="scientific">Puniceispirillum marinum (strain IMCC1322)</name>
    <dbReference type="NCBI Taxonomy" id="488538"/>
    <lineage>
        <taxon>Bacteria</taxon>
        <taxon>Pseudomonadati</taxon>
        <taxon>Pseudomonadota</taxon>
        <taxon>Alphaproteobacteria</taxon>
        <taxon>Candidatus Puniceispirillales</taxon>
        <taxon>Candidatus Puniceispirillaceae</taxon>
        <taxon>Candidatus Puniceispirillum</taxon>
    </lineage>
</organism>
<dbReference type="Gene3D" id="1.20.1250.20">
    <property type="entry name" value="MFS general substrate transporter like domains"/>
    <property type="match status" value="2"/>
</dbReference>
<evidence type="ECO:0000313" key="6">
    <source>
        <dbReference type="EMBL" id="ADE39651.1"/>
    </source>
</evidence>
<dbReference type="InterPro" id="IPR036259">
    <property type="entry name" value="MFS_trans_sf"/>
</dbReference>
<dbReference type="HOGENOM" id="CLU_001265_59_9_5"/>
<feature type="transmembrane region" description="Helical" evidence="4">
    <location>
        <begin position="286"/>
        <end position="306"/>
    </location>
</feature>
<feature type="transmembrane region" description="Helical" evidence="4">
    <location>
        <begin position="164"/>
        <end position="187"/>
    </location>
</feature>
<protein>
    <submittedName>
        <fullName evidence="6">Putative transport transmembrane protein</fullName>
    </submittedName>
</protein>
<dbReference type="SUPFAM" id="SSF103473">
    <property type="entry name" value="MFS general substrate transporter"/>
    <property type="match status" value="1"/>
</dbReference>
<feature type="transmembrane region" description="Helical" evidence="4">
    <location>
        <begin position="376"/>
        <end position="395"/>
    </location>
</feature>
<feature type="domain" description="Major facilitator superfamily (MFS) profile" evidence="5">
    <location>
        <begin position="10"/>
        <end position="400"/>
    </location>
</feature>
<feature type="transmembrane region" description="Helical" evidence="4">
    <location>
        <begin position="312"/>
        <end position="337"/>
    </location>
</feature>
<gene>
    <name evidence="6" type="ordered locus">SAR116_1408</name>
</gene>
<evidence type="ECO:0000256" key="3">
    <source>
        <dbReference type="ARBA" id="ARBA00023136"/>
    </source>
</evidence>
<feature type="transmembrane region" description="Helical" evidence="4">
    <location>
        <begin position="48"/>
        <end position="67"/>
    </location>
</feature>
<feature type="transmembrane region" description="Helical" evidence="4">
    <location>
        <begin position="104"/>
        <end position="125"/>
    </location>
</feature>
<evidence type="ECO:0000259" key="5">
    <source>
        <dbReference type="PROSITE" id="PS50850"/>
    </source>
</evidence>
<feature type="transmembrane region" description="Helical" evidence="4">
    <location>
        <begin position="255"/>
        <end position="279"/>
    </location>
</feature>
<sequence>MSLFSKPSAWIIILLAGSAMVSATLGIRQVFGLFVLPVSSELGGGLQFFSLAIACQNIVWGISSPFFGAVADRYGAWRVAACGALLYAIGLLSMALYVTEAGVLIGQIFIGMGLGSAGISIAVGAVARAAPPEKRSLALGLVTSFGSFGQFALVPFTQELMSNYGWQTALIILSVIMASMVAMSLGLRGDGQSDQSKASVSDIAHLTATSALRSAVSSRDYILLTTGFFVCGLQLVFITTHLPTYLADAGIGLEVAGWALALIGLFNIVGAFICGWLGGITSKKNVLASVYLLRGLAIAAFILTPVTPVSVLLFGAAMGLLWLGTIPLTSGLIVVFFGPKYLSMLYGVVFLSHQIGSFVGAWVGGLWYDAYGNYEAMWWLNVGFAVFAFIINWLIREPVSKAPAFAAG</sequence>
<feature type="transmembrane region" description="Helical" evidence="4">
    <location>
        <begin position="221"/>
        <end position="243"/>
    </location>
</feature>
<keyword evidence="2 4" id="KW-1133">Transmembrane helix</keyword>
<keyword evidence="1 4" id="KW-0812">Transmembrane</keyword>
<keyword evidence="7" id="KW-1185">Reference proteome</keyword>
<dbReference type="Pfam" id="PF07690">
    <property type="entry name" value="MFS_1"/>
    <property type="match status" value="1"/>
</dbReference>
<feature type="transmembrane region" description="Helical" evidence="4">
    <location>
        <begin position="344"/>
        <end position="364"/>
    </location>
</feature>
<accession>D5BTQ4</accession>
<dbReference type="PROSITE" id="PS50850">
    <property type="entry name" value="MFS"/>
    <property type="match status" value="1"/>
</dbReference>
<keyword evidence="3 4" id="KW-0472">Membrane</keyword>
<evidence type="ECO:0000313" key="7">
    <source>
        <dbReference type="Proteomes" id="UP000007460"/>
    </source>
</evidence>
<proteinExistence type="predicted"/>
<reference evidence="6 7" key="1">
    <citation type="journal article" date="2010" name="J. Bacteriol.">
        <title>Complete genome sequence of "Candidatus Puniceispirillum marinum" IMCC1322, a representative of the SAR116 clade in the Alphaproteobacteria.</title>
        <authorList>
            <person name="Oh H.M."/>
            <person name="Kwon K.K."/>
            <person name="Kang I."/>
            <person name="Kang S.G."/>
            <person name="Lee J.H."/>
            <person name="Kim S.J."/>
            <person name="Cho J.C."/>
        </authorList>
    </citation>
    <scope>NUCLEOTIDE SEQUENCE [LARGE SCALE GENOMIC DNA]</scope>
    <source>
        <strain evidence="6 7">IMCC1322</strain>
    </source>
</reference>
<dbReference type="InterPro" id="IPR011701">
    <property type="entry name" value="MFS"/>
</dbReference>
<evidence type="ECO:0000256" key="2">
    <source>
        <dbReference type="ARBA" id="ARBA00022989"/>
    </source>
</evidence>
<dbReference type="InterPro" id="IPR050327">
    <property type="entry name" value="Proton-linked_MCT"/>
</dbReference>
<feature type="transmembrane region" description="Helical" evidence="4">
    <location>
        <begin position="137"/>
        <end position="158"/>
    </location>
</feature>
<evidence type="ECO:0000256" key="1">
    <source>
        <dbReference type="ARBA" id="ARBA00022692"/>
    </source>
</evidence>
<dbReference type="AlphaFoldDB" id="D5BTQ4"/>
<name>D5BTQ4_PUNMI</name>
<dbReference type="GO" id="GO:0022857">
    <property type="term" value="F:transmembrane transporter activity"/>
    <property type="evidence" value="ECO:0007669"/>
    <property type="project" value="InterPro"/>
</dbReference>
<dbReference type="Proteomes" id="UP000007460">
    <property type="component" value="Chromosome"/>
</dbReference>
<dbReference type="CDD" id="cd17355">
    <property type="entry name" value="MFS_YcxA_like"/>
    <property type="match status" value="1"/>
</dbReference>
<dbReference type="PANTHER" id="PTHR11360:SF284">
    <property type="entry name" value="EG:103B4.3 PROTEIN-RELATED"/>
    <property type="match status" value="1"/>
</dbReference>
<dbReference type="InterPro" id="IPR020846">
    <property type="entry name" value="MFS_dom"/>
</dbReference>
<feature type="transmembrane region" description="Helical" evidence="4">
    <location>
        <begin position="12"/>
        <end position="36"/>
    </location>
</feature>